<feature type="compositionally biased region" description="Basic residues" evidence="1">
    <location>
        <begin position="50"/>
        <end position="60"/>
    </location>
</feature>
<organism evidence="2 3">
    <name type="scientific">Drosophila mauritiana</name>
    <name type="common">Fruit fly</name>
    <dbReference type="NCBI Taxonomy" id="7226"/>
    <lineage>
        <taxon>Eukaryota</taxon>
        <taxon>Metazoa</taxon>
        <taxon>Ecdysozoa</taxon>
        <taxon>Arthropoda</taxon>
        <taxon>Hexapoda</taxon>
        <taxon>Insecta</taxon>
        <taxon>Pterygota</taxon>
        <taxon>Neoptera</taxon>
        <taxon>Endopterygota</taxon>
        <taxon>Diptera</taxon>
        <taxon>Brachycera</taxon>
        <taxon>Muscomorpha</taxon>
        <taxon>Ephydroidea</taxon>
        <taxon>Drosophilidae</taxon>
        <taxon>Drosophila</taxon>
        <taxon>Sophophora</taxon>
    </lineage>
</organism>
<sequence length="148" mass="17474">MNNEASKRRRHRRTESLEDVLSNLRIRNRKAWFDHIKKIRSPHLKHLLAKKSDKKLKKASKSSDKEKRNMEKVERSLKKMMQQELQKKLISIKNSWISLGQVFSLLFDQGPIEQIGSLVFILTKSLMAGIKCFPSKTKMEDFAEHYSY</sequence>
<dbReference type="Proteomes" id="UP000515162">
    <property type="component" value="Chromosome 2L"/>
</dbReference>
<keyword evidence="2" id="KW-1185">Reference proteome</keyword>
<proteinExistence type="predicted"/>
<dbReference type="RefSeq" id="XP_033172461.1">
    <property type="nucleotide sequence ID" value="XM_033316570.1"/>
</dbReference>
<protein>
    <submittedName>
        <fullName evidence="3">LOW QUALITY PROTEIN: uncharacterized protein LOC117148880</fullName>
    </submittedName>
</protein>
<name>A0A6P8LCJ1_DROMA</name>
<gene>
    <name evidence="3" type="primary">LOC117148880</name>
</gene>
<accession>A0A6P8LCJ1</accession>
<evidence type="ECO:0000256" key="1">
    <source>
        <dbReference type="SAM" id="MobiDB-lite"/>
    </source>
</evidence>
<evidence type="ECO:0000313" key="2">
    <source>
        <dbReference type="Proteomes" id="UP000515162"/>
    </source>
</evidence>
<dbReference type="AlphaFoldDB" id="A0A6P8LCJ1"/>
<evidence type="ECO:0000313" key="3">
    <source>
        <dbReference type="RefSeq" id="XP_033172461.1"/>
    </source>
</evidence>
<reference evidence="3" key="1">
    <citation type="submission" date="2025-08" db="UniProtKB">
        <authorList>
            <consortium name="RefSeq"/>
        </authorList>
    </citation>
    <scope>IDENTIFICATION</scope>
    <source>
        <strain evidence="3">Mau12</strain>
        <tissue evidence="3">Whole Body</tissue>
    </source>
</reference>
<dbReference type="GeneID" id="117148880"/>
<feature type="region of interest" description="Disordered" evidence="1">
    <location>
        <begin position="50"/>
        <end position="75"/>
    </location>
</feature>
<feature type="compositionally biased region" description="Basic and acidic residues" evidence="1">
    <location>
        <begin position="61"/>
        <end position="75"/>
    </location>
</feature>